<sequence>MCYVVNTSIDVSTQEVYASLYDNRYSLKLKSDDIFLAYKHPLHIYDENEFDIPSLVLIHDSMHALHMQKYQNNKFVFLGFVIGFKGIKVVAKKVKATPSWLTPKSMRNVKSFHGIVREVIRLHKPLVSKETPSSSITIREPCRISLALSYSFLLPVIP</sequence>
<dbReference type="EMBL" id="QJKJ01015534">
    <property type="protein sequence ID" value="RDX62372.1"/>
    <property type="molecule type" value="Genomic_DNA"/>
</dbReference>
<dbReference type="SUPFAM" id="SSF56672">
    <property type="entry name" value="DNA/RNA polymerases"/>
    <property type="match status" value="1"/>
</dbReference>
<dbReference type="Proteomes" id="UP000257109">
    <property type="component" value="Unassembled WGS sequence"/>
</dbReference>
<keyword evidence="2" id="KW-1185">Reference proteome</keyword>
<organism evidence="1 2">
    <name type="scientific">Mucuna pruriens</name>
    <name type="common">Velvet bean</name>
    <name type="synonym">Dolichos pruriens</name>
    <dbReference type="NCBI Taxonomy" id="157652"/>
    <lineage>
        <taxon>Eukaryota</taxon>
        <taxon>Viridiplantae</taxon>
        <taxon>Streptophyta</taxon>
        <taxon>Embryophyta</taxon>
        <taxon>Tracheophyta</taxon>
        <taxon>Spermatophyta</taxon>
        <taxon>Magnoliopsida</taxon>
        <taxon>eudicotyledons</taxon>
        <taxon>Gunneridae</taxon>
        <taxon>Pentapetalae</taxon>
        <taxon>rosids</taxon>
        <taxon>fabids</taxon>
        <taxon>Fabales</taxon>
        <taxon>Fabaceae</taxon>
        <taxon>Papilionoideae</taxon>
        <taxon>50 kb inversion clade</taxon>
        <taxon>NPAAA clade</taxon>
        <taxon>indigoferoid/millettioid clade</taxon>
        <taxon>Phaseoleae</taxon>
        <taxon>Mucuna</taxon>
    </lineage>
</organism>
<evidence type="ECO:0000313" key="1">
    <source>
        <dbReference type="EMBL" id="RDX62372.1"/>
    </source>
</evidence>
<dbReference type="AlphaFoldDB" id="A0A371E8K8"/>
<proteinExistence type="predicted"/>
<evidence type="ECO:0000313" key="2">
    <source>
        <dbReference type="Proteomes" id="UP000257109"/>
    </source>
</evidence>
<comment type="caution">
    <text evidence="1">The sequence shown here is derived from an EMBL/GenBank/DDBJ whole genome shotgun (WGS) entry which is preliminary data.</text>
</comment>
<reference evidence="1" key="1">
    <citation type="submission" date="2018-05" db="EMBL/GenBank/DDBJ databases">
        <title>Draft genome of Mucuna pruriens seed.</title>
        <authorList>
            <person name="Nnadi N.E."/>
            <person name="Vos R."/>
            <person name="Hasami M.H."/>
            <person name="Devisetty U.K."/>
            <person name="Aguiy J.C."/>
        </authorList>
    </citation>
    <scope>NUCLEOTIDE SEQUENCE [LARGE SCALE GENOMIC DNA]</scope>
    <source>
        <strain evidence="1">JCA_2017</strain>
    </source>
</reference>
<name>A0A371E8K8_MUCPR</name>
<protein>
    <submittedName>
        <fullName evidence="1">Uncharacterized protein</fullName>
    </submittedName>
</protein>
<feature type="non-terminal residue" evidence="1">
    <location>
        <position position="1"/>
    </location>
</feature>
<dbReference type="InterPro" id="IPR043502">
    <property type="entry name" value="DNA/RNA_pol_sf"/>
</dbReference>
<accession>A0A371E8K8</accession>
<gene>
    <name evidence="1" type="ORF">CR513_59307</name>
</gene>